<dbReference type="PROSITE" id="PS00455">
    <property type="entry name" value="AMP_BINDING"/>
    <property type="match status" value="1"/>
</dbReference>
<dbReference type="InterPro" id="IPR002123">
    <property type="entry name" value="Plipid/glycerol_acylTrfase"/>
</dbReference>
<dbReference type="InterPro" id="IPR000873">
    <property type="entry name" value="AMP-dep_synth/lig_dom"/>
</dbReference>
<dbReference type="CDD" id="cd06173">
    <property type="entry name" value="MFS_MefA_like"/>
    <property type="match status" value="1"/>
</dbReference>
<keyword evidence="3 6" id="KW-0812">Transmembrane</keyword>
<dbReference type="InterPro" id="IPR045851">
    <property type="entry name" value="AMP-bd_C_sf"/>
</dbReference>
<evidence type="ECO:0000256" key="6">
    <source>
        <dbReference type="SAM" id="Phobius"/>
    </source>
</evidence>
<dbReference type="GO" id="GO:0022857">
    <property type="term" value="F:transmembrane transporter activity"/>
    <property type="evidence" value="ECO:0007669"/>
    <property type="project" value="InterPro"/>
</dbReference>
<dbReference type="PANTHER" id="PTHR24096:SF149">
    <property type="entry name" value="AMP-BINDING DOMAIN-CONTAINING PROTEIN-RELATED"/>
    <property type="match status" value="1"/>
</dbReference>
<feature type="transmembrane region" description="Helical" evidence="6">
    <location>
        <begin position="67"/>
        <end position="85"/>
    </location>
</feature>
<dbReference type="InterPro" id="IPR036259">
    <property type="entry name" value="MFS_trans_sf"/>
</dbReference>
<dbReference type="NCBIfam" id="NF006386">
    <property type="entry name" value="PRK08633.1"/>
    <property type="match status" value="1"/>
</dbReference>
<gene>
    <name evidence="8" type="primary">aas</name>
    <name evidence="8" type="ORF">Helico4rc_1240</name>
</gene>
<protein>
    <submittedName>
        <fullName evidence="8">Acyl-[ACP]--phospholipid O-acyltransferase</fullName>
    </submittedName>
</protein>
<evidence type="ECO:0000256" key="1">
    <source>
        <dbReference type="ARBA" id="ARBA00006432"/>
    </source>
</evidence>
<feature type="transmembrane region" description="Helical" evidence="6">
    <location>
        <begin position="230"/>
        <end position="255"/>
    </location>
</feature>
<dbReference type="GO" id="GO:0016746">
    <property type="term" value="F:acyltransferase activity"/>
    <property type="evidence" value="ECO:0007669"/>
    <property type="project" value="UniProtKB-KW"/>
</dbReference>
<feature type="domain" description="Phospholipid/glycerol acyltransferase" evidence="7">
    <location>
        <begin position="439"/>
        <end position="553"/>
    </location>
</feature>
<dbReference type="EMBL" id="MN577567">
    <property type="protein sequence ID" value="QGT50004.1"/>
    <property type="molecule type" value="Genomic_DNA"/>
</dbReference>
<dbReference type="Gene3D" id="1.20.1250.20">
    <property type="entry name" value="MFS general substrate transporter like domains"/>
    <property type="match status" value="1"/>
</dbReference>
<sequence>MPFICVAFLNAFVDLGHKIIIQNTLYKVYDGAELTLLSTLINALIILPFVLLFTPSGFLADRFPKNLVMRVNAWVAVVITIFITLCYFMGWFWWAFCLTLLMAAQSAIYSPAKYGYIRDLVGKDMLAWGNGAMQATAIVAILAGMSVFSLFFEAFYDFHYVDWSPTQSEILQSIAPLGFLLILFSVIELFLCYRLPTFTQGNPQAFNRQDYLRGKMLKQNLKILTSHRTIWFCVVGICVFWSISQLLLASFPTYAKSNFNEMNTFKIQMVIGFSGLGIIVGSVIAGRFSKYYIETGLIPLGATLVFVMSLLLMSFDSLMPYSVVFFLFGMGGALFIIPLNALIQFHAKEEQLGRVLAGNNFVQNIGMLSFLLIGTFASLLHLPVEYLFYLCMIVAFCGFVYVIWLLPFSLVRMLITLAFLQRYRLNVEGFENVPESGGVLLLGNHISFIDWAIVQLALPRKVYFVMERSYYNRWYMRIFLDLVGVIPVSHGASKGALESIRKKLLEGHMVCLFPEGAISRHGHLNTFKSGFELALKDLSLTDAIILPFYIRGLWGSAFSRSHESFIQRRKSFAKRRVTIAFGEHLEIHSSKEKVKAKVFELSFKAWKTHCESLPSIPRAWIDSAKKWRGETAIIDSMSGAMSYTRMLAITMILSRIFAKHQSNLSLRSSFDLDSDKKAHCFECAGILLPASLASVLCNLSLSMTGKVVVNLNFTAGQKAIDMAIESAGIQHIYTSKQFMAKLKGKGVDLVFAPNVEIHYMEDLIDEVKARKFVLLSAMLQAMICPAFILKCLYTKKQNNTDVAAILFSSGSEGKPKGVMLSHLNIMSNVSQISDVIHARDNDVMLSSLPPFHAFGFTVTTLMPLLEGMLCVTYPDPTDAVGVAKAIAKNKVSIMCATSTFLGIYARHSKLDKIMFESLRLVVAGAEKLKKDVSEAFMLKFHKNIYEGYGATETTPVASVNLPSEFDAHHWELHKASKEGSVGMPLPGSAIRIVEPNTMEELPVGEDGMILIGGHQVMLGYLDDEEKTREALIKLDGIVWYKSGDKGHLDEDGFIHIVDRYSRFAKIGGEIVSLGGIEEEVQKLIKTLEMSENLKYVAVAIEDKKKGESVILLVSGSEEECQSLESAIKDSSILPLFKPAKVLRVDSIPVLGSGKVDLKGAKDLAQKMIN</sequence>
<feature type="transmembrane region" description="Helical" evidence="6">
    <location>
        <begin position="172"/>
        <end position="193"/>
    </location>
</feature>
<evidence type="ECO:0000256" key="5">
    <source>
        <dbReference type="ARBA" id="ARBA00023136"/>
    </source>
</evidence>
<dbReference type="Pfam" id="PF00501">
    <property type="entry name" value="AMP-binding"/>
    <property type="match status" value="1"/>
</dbReference>
<dbReference type="CDD" id="cd07989">
    <property type="entry name" value="LPLAT_AGPAT-like"/>
    <property type="match status" value="1"/>
</dbReference>
<dbReference type="Pfam" id="PF01553">
    <property type="entry name" value="Acyltransferase"/>
    <property type="match status" value="1"/>
</dbReference>
<accession>A0A650EM86</accession>
<dbReference type="SMART" id="SM00563">
    <property type="entry name" value="PlsC"/>
    <property type="match status" value="1"/>
</dbReference>
<dbReference type="InterPro" id="IPR020845">
    <property type="entry name" value="AMP-binding_CS"/>
</dbReference>
<dbReference type="Pfam" id="PF07690">
    <property type="entry name" value="MFS_1"/>
    <property type="match status" value="1"/>
</dbReference>
<dbReference type="GO" id="GO:0016405">
    <property type="term" value="F:CoA-ligase activity"/>
    <property type="evidence" value="ECO:0007669"/>
    <property type="project" value="TreeGrafter"/>
</dbReference>
<feature type="transmembrane region" description="Helical" evidence="6">
    <location>
        <begin position="321"/>
        <end position="343"/>
    </location>
</feature>
<name>A0A650EM86_9HELI</name>
<evidence type="ECO:0000259" key="7">
    <source>
        <dbReference type="SMART" id="SM00563"/>
    </source>
</evidence>
<keyword evidence="8" id="KW-0808">Transferase</keyword>
<dbReference type="Gene3D" id="3.40.50.12780">
    <property type="entry name" value="N-terminal domain of ligase-like"/>
    <property type="match status" value="1"/>
</dbReference>
<keyword evidence="2" id="KW-0436">Ligase</keyword>
<keyword evidence="5 6" id="KW-0472">Membrane</keyword>
<dbReference type="InterPro" id="IPR042099">
    <property type="entry name" value="ANL_N_sf"/>
</dbReference>
<feature type="transmembrane region" description="Helical" evidence="6">
    <location>
        <begin position="297"/>
        <end position="315"/>
    </location>
</feature>
<organism evidence="8">
    <name type="scientific">uncultured Helicobacter sp</name>
    <dbReference type="NCBI Taxonomy" id="175537"/>
    <lineage>
        <taxon>Bacteria</taxon>
        <taxon>Pseudomonadati</taxon>
        <taxon>Campylobacterota</taxon>
        <taxon>Epsilonproteobacteria</taxon>
        <taxon>Campylobacterales</taxon>
        <taxon>Helicobacteraceae</taxon>
        <taxon>Helicobacter</taxon>
        <taxon>environmental samples</taxon>
    </lineage>
</organism>
<keyword evidence="8" id="KW-0012">Acyltransferase</keyword>
<feature type="transmembrane region" description="Helical" evidence="6">
    <location>
        <begin position="474"/>
        <end position="493"/>
    </location>
</feature>
<keyword evidence="4 6" id="KW-1133">Transmembrane helix</keyword>
<feature type="transmembrane region" description="Helical" evidence="6">
    <location>
        <begin position="386"/>
        <end position="415"/>
    </location>
</feature>
<proteinExistence type="inferred from homology"/>
<evidence type="ECO:0000256" key="2">
    <source>
        <dbReference type="ARBA" id="ARBA00022598"/>
    </source>
</evidence>
<feature type="transmembrane region" description="Helical" evidence="6">
    <location>
        <begin position="355"/>
        <end position="380"/>
    </location>
</feature>
<feature type="transmembrane region" description="Helical" evidence="6">
    <location>
        <begin position="267"/>
        <end position="285"/>
    </location>
</feature>
<comment type="similarity">
    <text evidence="1">Belongs to the ATP-dependent AMP-binding enzyme family.</text>
</comment>
<feature type="transmembrane region" description="Helical" evidence="6">
    <location>
        <begin position="131"/>
        <end position="152"/>
    </location>
</feature>
<evidence type="ECO:0000256" key="3">
    <source>
        <dbReference type="ARBA" id="ARBA00022692"/>
    </source>
</evidence>
<dbReference type="SUPFAM" id="SSF56801">
    <property type="entry name" value="Acetyl-CoA synthetase-like"/>
    <property type="match status" value="1"/>
</dbReference>
<evidence type="ECO:0000256" key="4">
    <source>
        <dbReference type="ARBA" id="ARBA00022989"/>
    </source>
</evidence>
<feature type="transmembrane region" description="Helical" evidence="6">
    <location>
        <begin position="34"/>
        <end position="55"/>
    </location>
</feature>
<dbReference type="AlphaFoldDB" id="A0A650EM86"/>
<dbReference type="PANTHER" id="PTHR24096">
    <property type="entry name" value="LONG-CHAIN-FATTY-ACID--COA LIGASE"/>
    <property type="match status" value="1"/>
</dbReference>
<dbReference type="Gene3D" id="3.30.300.30">
    <property type="match status" value="1"/>
</dbReference>
<reference evidence="8" key="1">
    <citation type="journal article" date="2020" name="J. ISSAAS">
        <title>Lactobacilli and other gastrointestinal microbiota of Peromyscus leucopus, reservoir host for agents of Lyme disease and other zoonoses in North America.</title>
        <authorList>
            <person name="Milovic A."/>
            <person name="Bassam K."/>
            <person name="Shao H."/>
            <person name="Chatzistamou I."/>
            <person name="Tufts D.M."/>
            <person name="Diuk-Wasser M."/>
            <person name="Barbour A.G."/>
        </authorList>
    </citation>
    <scope>NUCLEOTIDE SEQUENCE</scope>
    <source>
        <strain evidence="8">LL4</strain>
    </source>
</reference>
<dbReference type="SUPFAM" id="SSF103473">
    <property type="entry name" value="MFS general substrate transporter"/>
    <property type="match status" value="1"/>
</dbReference>
<dbReference type="InterPro" id="IPR011701">
    <property type="entry name" value="MFS"/>
</dbReference>
<dbReference type="SUPFAM" id="SSF69593">
    <property type="entry name" value="Glycerol-3-phosphate (1)-acyltransferase"/>
    <property type="match status" value="1"/>
</dbReference>
<evidence type="ECO:0000313" key="8">
    <source>
        <dbReference type="EMBL" id="QGT50004.1"/>
    </source>
</evidence>